<evidence type="ECO:0000313" key="1">
    <source>
        <dbReference type="EMBL" id="KFB66655.1"/>
    </source>
</evidence>
<organism evidence="1 2">
    <name type="scientific">Candidatus Accumulibacter vicinus</name>
    <dbReference type="NCBI Taxonomy" id="2954382"/>
    <lineage>
        <taxon>Bacteria</taxon>
        <taxon>Pseudomonadati</taxon>
        <taxon>Pseudomonadota</taxon>
        <taxon>Betaproteobacteria</taxon>
        <taxon>Candidatus Accumulibacter</taxon>
    </lineage>
</organism>
<protein>
    <submittedName>
        <fullName evidence="1">Uncharacterized protein</fullName>
    </submittedName>
</protein>
<evidence type="ECO:0000313" key="2">
    <source>
        <dbReference type="Proteomes" id="UP000019812"/>
    </source>
</evidence>
<dbReference type="STRING" id="1457154.CAPSK01_004020"/>
<comment type="caution">
    <text evidence="1">The sequence shown here is derived from an EMBL/GenBank/DDBJ whole genome shotgun (WGS) entry which is preliminary data.</text>
</comment>
<reference evidence="1 2" key="1">
    <citation type="submission" date="2014-07" db="EMBL/GenBank/DDBJ databases">
        <title>Expanding our view of genomic diversity in Candidatus Accumulibacter clades.</title>
        <authorList>
            <person name="Skennerton C.T."/>
            <person name="Barr J.J."/>
            <person name="Slater F.R."/>
            <person name="Bond P.L."/>
            <person name="Tyson G.W."/>
        </authorList>
    </citation>
    <scope>NUCLEOTIDE SEQUENCE [LARGE SCALE GENOMIC DNA]</scope>
    <source>
        <strain evidence="2">SK-01</strain>
    </source>
</reference>
<dbReference type="EMBL" id="JDSS02000039">
    <property type="protein sequence ID" value="KFB66655.1"/>
    <property type="molecule type" value="Genomic_DNA"/>
</dbReference>
<proteinExistence type="predicted"/>
<dbReference type="Proteomes" id="UP000019812">
    <property type="component" value="Unassembled WGS sequence"/>
</dbReference>
<accession>A0A084XW11</accession>
<dbReference type="RefSeq" id="WP_273703976.1">
    <property type="nucleotide sequence ID" value="NZ_JDSS02000039.1"/>
</dbReference>
<name>A0A084XW11_9PROT</name>
<sequence>MTKPLITTCNGWSQQKVGGRCPKRDSCRRFLERDPSPNAGYPQDGFLCTVGAWGWFWDAEREPE</sequence>
<gene>
    <name evidence="1" type="ORF">CAPSK01_004020</name>
</gene>
<dbReference type="AlphaFoldDB" id="A0A084XW11"/>